<dbReference type="KEGG" id="suly:ABM428_06615"/>
<sequence>MKLRRYREDSIAITEREIMIGFFAVRKLIDSKLKLSPNFAKKLIPVERFQSVEAMGSFERFEFYDHYDLDNSIPDEVTTLYLSNQFIHSLLFNFSWDEHDRPLGVHFTSDYDRTKHCFHISLQQIALVFEEAAASKAVSYRLQDDPKGGRNIVATN</sequence>
<protein>
    <submittedName>
        <fullName evidence="1">Uncharacterized protein</fullName>
    </submittedName>
</protein>
<accession>A0AAU8C5X3</accession>
<gene>
    <name evidence="1" type="ORF">ABM428_06615</name>
</gene>
<dbReference type="EMBL" id="CP159193">
    <property type="protein sequence ID" value="XCF11510.1"/>
    <property type="molecule type" value="Genomic_DNA"/>
</dbReference>
<organism evidence="1">
    <name type="scientific">Sulfitobacter sp. TCYB15</name>
    <dbReference type="NCBI Taxonomy" id="3229275"/>
    <lineage>
        <taxon>Bacteria</taxon>
        <taxon>Pseudomonadati</taxon>
        <taxon>Pseudomonadota</taxon>
        <taxon>Alphaproteobacteria</taxon>
        <taxon>Rhodobacterales</taxon>
        <taxon>Roseobacteraceae</taxon>
        <taxon>Sulfitobacter</taxon>
    </lineage>
</organism>
<reference evidence="1" key="1">
    <citation type="journal article" date="2020" name="Int. J. Syst. Evol. Microbiol.">
        <title>Notification of changes in taxonomic opinion previously published outside the IJSEM.</title>
        <authorList>
            <person name="Oren A."/>
            <person name="Garrity G."/>
        </authorList>
    </citation>
    <scope>NUCLEOTIDE SEQUENCE</scope>
    <source>
        <strain evidence="1">TCYB15</strain>
    </source>
</reference>
<proteinExistence type="predicted"/>
<reference evidence="1" key="2">
    <citation type="submission" date="2024-06" db="EMBL/GenBank/DDBJ databases">
        <authorList>
            <person name="Deng Y."/>
        </authorList>
    </citation>
    <scope>NUCLEOTIDE SEQUENCE</scope>
    <source>
        <strain evidence="1">TCYB15</strain>
    </source>
</reference>
<name>A0AAU8C5X3_9RHOB</name>
<dbReference type="AlphaFoldDB" id="A0AAU8C5X3"/>
<evidence type="ECO:0000313" key="1">
    <source>
        <dbReference type="EMBL" id="XCF11510.1"/>
    </source>
</evidence>
<dbReference type="RefSeq" id="WP_168592395.1">
    <property type="nucleotide sequence ID" value="NZ_CP159193.1"/>
</dbReference>